<dbReference type="Proteomes" id="UP000477779">
    <property type="component" value="Unassembled WGS sequence"/>
</dbReference>
<keyword evidence="4" id="KW-1185">Reference proteome</keyword>
<dbReference type="AlphaFoldDB" id="A0AAJ2ZCB6"/>
<reference evidence="3 4" key="1">
    <citation type="submission" date="2019-10" db="EMBL/GenBank/DDBJ databases">
        <title>Genome Sequence of Micromonospora terminaliae DSM 101760.</title>
        <authorList>
            <person name="Guo L."/>
        </authorList>
    </citation>
    <scope>NUCLEOTIDE SEQUENCE [LARGE SCALE GENOMIC DNA]</scope>
    <source>
        <strain evidence="3 4">DSM 101760</strain>
    </source>
</reference>
<accession>A0AAJ2ZCB6</accession>
<evidence type="ECO:0000313" key="4">
    <source>
        <dbReference type="Proteomes" id="UP000402241"/>
    </source>
</evidence>
<dbReference type="EMBL" id="JAAHBZ010000002">
    <property type="protein sequence ID" value="NES27133.1"/>
    <property type="molecule type" value="Genomic_DNA"/>
</dbReference>
<protein>
    <recommendedName>
        <fullName evidence="6">Lipoprotein</fullName>
    </recommendedName>
</protein>
<sequence length="192" mass="20477">MTRTTSTVFLAALLAVGAGVAGCDRGGSPSGASSPSASPSVSRQQLLALGQEWVQCIRDHGLARMPDADLSPEGYLQFPPSGGYDWKADLRNHRQAIDACKSIEDRYPPTAFRPKQQLSAADLRKLAEYAKCIREHGIPEFPDPNAEGAFDLSGTPLANGIPAQRMNPAADACRNIWSGEVRIQDNSGGGKK</sequence>
<name>A0AAJ2ZCB6_9ACTN</name>
<dbReference type="RefSeq" id="WP_154227431.1">
    <property type="nucleotide sequence ID" value="NZ_CP045309.1"/>
</dbReference>
<reference evidence="2 5" key="2">
    <citation type="submission" date="2020-02" db="EMBL/GenBank/DDBJ databases">
        <title>WGS of Micromonospora spp. isolated from hot spring.</title>
        <authorList>
            <person name="Thawai C."/>
        </authorList>
    </citation>
    <scope>NUCLEOTIDE SEQUENCE [LARGE SCALE GENOMIC DNA]</scope>
    <source>
        <strain evidence="2 5">TMS7</strain>
    </source>
</reference>
<organism evidence="2 5">
    <name type="scientific">Micromonospora terminaliae</name>
    <dbReference type="NCBI Taxonomy" id="1914461"/>
    <lineage>
        <taxon>Bacteria</taxon>
        <taxon>Bacillati</taxon>
        <taxon>Actinomycetota</taxon>
        <taxon>Actinomycetes</taxon>
        <taxon>Micromonosporales</taxon>
        <taxon>Micromonosporaceae</taxon>
        <taxon>Micromonospora</taxon>
    </lineage>
</organism>
<evidence type="ECO:0000313" key="2">
    <source>
        <dbReference type="EMBL" id="NES27133.1"/>
    </source>
</evidence>
<evidence type="ECO:0008006" key="6">
    <source>
        <dbReference type="Google" id="ProtNLM"/>
    </source>
</evidence>
<feature type="chain" id="PRO_5042611698" description="Lipoprotein" evidence="1">
    <location>
        <begin position="22"/>
        <end position="192"/>
    </location>
</feature>
<feature type="signal peptide" evidence="1">
    <location>
        <begin position="1"/>
        <end position="21"/>
    </location>
</feature>
<evidence type="ECO:0000313" key="5">
    <source>
        <dbReference type="Proteomes" id="UP000477779"/>
    </source>
</evidence>
<dbReference type="EMBL" id="CP045309">
    <property type="protein sequence ID" value="QGL48102.1"/>
    <property type="molecule type" value="Genomic_DNA"/>
</dbReference>
<gene>
    <name evidence="2" type="ORF">G3561_06125</name>
    <name evidence="3" type="ORF">GCE86_14350</name>
</gene>
<proteinExistence type="predicted"/>
<keyword evidence="1" id="KW-0732">Signal</keyword>
<evidence type="ECO:0000256" key="1">
    <source>
        <dbReference type="SAM" id="SignalP"/>
    </source>
</evidence>
<dbReference type="Proteomes" id="UP000402241">
    <property type="component" value="Chromosome"/>
</dbReference>
<dbReference type="PROSITE" id="PS51257">
    <property type="entry name" value="PROKAR_LIPOPROTEIN"/>
    <property type="match status" value="1"/>
</dbReference>
<evidence type="ECO:0000313" key="3">
    <source>
        <dbReference type="EMBL" id="QGL48102.1"/>
    </source>
</evidence>